<name>A0A9D4UJM8_ADICA</name>
<dbReference type="InterPro" id="IPR001680">
    <property type="entry name" value="WD40_rpt"/>
</dbReference>
<evidence type="ECO:0008006" key="7">
    <source>
        <dbReference type="Google" id="ProtNLM"/>
    </source>
</evidence>
<evidence type="ECO:0000256" key="2">
    <source>
        <dbReference type="SAM" id="MobiDB-lite"/>
    </source>
</evidence>
<dbReference type="Proteomes" id="UP000886520">
    <property type="component" value="Chromosome 16"/>
</dbReference>
<dbReference type="PANTHER" id="PTHR13268:SF0">
    <property type="entry name" value="BCAS3 MICROTUBULE ASSOCIATED CELL MIGRATION FACTOR"/>
    <property type="match status" value="1"/>
</dbReference>
<proteinExistence type="predicted"/>
<gene>
    <name evidence="5" type="ORF">GOP47_0016971</name>
</gene>
<protein>
    <recommendedName>
        <fullName evidence="7">BCAS3 domain-containing protein</fullName>
    </recommendedName>
</protein>
<evidence type="ECO:0000256" key="1">
    <source>
        <dbReference type="ARBA" id="ARBA00004329"/>
    </source>
</evidence>
<dbReference type="InterPro" id="IPR045142">
    <property type="entry name" value="BCAS3-like"/>
</dbReference>
<sequence>MNDANLQACSPRAGRSNGFIPGSFRAMFRSASSLASSVRSVSSSVASTINSVEEDRQREQLQWACFDKIELPPAGNRRVLLLTYANGFQVWDVDNADDISEVVSKRDGPAAFLRIQPHPVEASDDDFKSARPLLLVVTSDFQNFRNGGFPNGYNAVIGSPPPSGENIIVPTLVKFYSLQTHSYVHTLRFRTAIFAIRCSSRVVAVSLATQVYCFDAATLQSTFSVLTYPSPQPGPSGFYYGYGAVAVGPRWLAYAANQPLLSITGRVSPQHLSPSPGVSPSTSPANGSLVAHYAKESSKQLAAGIVTLGDLGYKALSRYYSEGAGSPISGSPFLKSSSNGHPEFSGTVIVRDFVTKAVVSQFRAHESPLSALSFDPTGTLLVTASIHGHSINVFRIMPVSNLNSCSFDTNSSHVHLYKLSRGMTNAVIQDIAFSEDSHWIVVSSSRGTNHLFAISPFGGAVGKSTHGASLVDPHVGPVQSKPWWSNLGPLRSNQHALGPPPPMMGLSVVSRIKNGSGGWRGTVSGGGGAAAAGWNCSSFGAVAVVFHNGAGHDLDNEVGQGRLKEQLWVLSPSGHLIRHALHLSAGTEGYSDNKMASDSQKEALDLKVTLEPLQKWDLCRRPNWMEREESIKGLSHVELTHEEARNPRILMGSSQNEGVFEGGETFTKDMTSKEMRQWFLSNAEVQMHHLRPPIWANSQFSFHVLSGVYNEGIQKEDSGGEIEIEKVVSLAVEVRKRDLVPVFDMFKDYQFGEDVRKSHFPLKDGLNLSGLQSAILFGAKADVKGFQAQHFGSGSSNGSGGSLFDAGSNNDRALCLQSQRTSTSSLRDPGTVFCAEERGVQGTRYPTVRSSNAKKDDVLLMAGSPPMDIPHLGHQPSFVMGSQNGIDFANVPQKRERDLVSSHAKNVAAINDMPFTCEARHADVGCLFNGGLGNHESLECTDPAVTRAESRWVACIAEEACPSQMAAIDENSENLTTAIQSHLQNIDLQGYDAAAEDVESTDGNSKSEDFAGEQGEDGFEEDHTEDGWEGAMFPFVEDC</sequence>
<comment type="subcellular location">
    <subcellularLocation>
        <location evidence="1">Preautophagosomal structure</location>
    </subcellularLocation>
</comment>
<dbReference type="InterPro" id="IPR036322">
    <property type="entry name" value="WD40_repeat_dom_sf"/>
</dbReference>
<dbReference type="SMART" id="SM00320">
    <property type="entry name" value="WD40"/>
    <property type="match status" value="2"/>
</dbReference>
<dbReference type="PANTHER" id="PTHR13268">
    <property type="entry name" value="BREAST CARCINOMA AMPLIFIED SEQUENCE 3"/>
    <property type="match status" value="1"/>
</dbReference>
<feature type="domain" description="BCAS3" evidence="3">
    <location>
        <begin position="600"/>
        <end position="744"/>
    </location>
</feature>
<feature type="domain" description="BCAS3 WD40" evidence="4">
    <location>
        <begin position="75"/>
        <end position="258"/>
    </location>
</feature>
<dbReference type="OrthoDB" id="25778at2759"/>
<dbReference type="InterPro" id="IPR048382">
    <property type="entry name" value="BCAS3_WD40"/>
</dbReference>
<evidence type="ECO:0000313" key="5">
    <source>
        <dbReference type="EMBL" id="KAI5068626.1"/>
    </source>
</evidence>
<organism evidence="5 6">
    <name type="scientific">Adiantum capillus-veneris</name>
    <name type="common">Maidenhair fern</name>
    <dbReference type="NCBI Taxonomy" id="13818"/>
    <lineage>
        <taxon>Eukaryota</taxon>
        <taxon>Viridiplantae</taxon>
        <taxon>Streptophyta</taxon>
        <taxon>Embryophyta</taxon>
        <taxon>Tracheophyta</taxon>
        <taxon>Polypodiopsida</taxon>
        <taxon>Polypodiidae</taxon>
        <taxon>Polypodiales</taxon>
        <taxon>Pteridineae</taxon>
        <taxon>Pteridaceae</taxon>
        <taxon>Vittarioideae</taxon>
        <taxon>Adiantum</taxon>
    </lineage>
</organism>
<feature type="region of interest" description="Disordered" evidence="2">
    <location>
        <begin position="995"/>
        <end position="1028"/>
    </location>
</feature>
<keyword evidence="6" id="KW-1185">Reference proteome</keyword>
<dbReference type="Gene3D" id="2.130.10.10">
    <property type="entry name" value="YVTN repeat-like/Quinoprotein amine dehydrogenase"/>
    <property type="match status" value="1"/>
</dbReference>
<dbReference type="AlphaFoldDB" id="A0A9D4UJM8"/>
<evidence type="ECO:0000259" key="3">
    <source>
        <dbReference type="Pfam" id="PF12490"/>
    </source>
</evidence>
<dbReference type="GO" id="GO:0042594">
    <property type="term" value="P:response to starvation"/>
    <property type="evidence" value="ECO:0007669"/>
    <property type="project" value="TreeGrafter"/>
</dbReference>
<dbReference type="EMBL" id="JABFUD020000016">
    <property type="protein sequence ID" value="KAI5068626.1"/>
    <property type="molecule type" value="Genomic_DNA"/>
</dbReference>
<evidence type="ECO:0000313" key="6">
    <source>
        <dbReference type="Proteomes" id="UP000886520"/>
    </source>
</evidence>
<feature type="domain" description="BCAS3 WD40" evidence="4">
    <location>
        <begin position="348"/>
        <end position="469"/>
    </location>
</feature>
<dbReference type="InterPro" id="IPR015943">
    <property type="entry name" value="WD40/YVTN_repeat-like_dom_sf"/>
</dbReference>
<dbReference type="GO" id="GO:0000407">
    <property type="term" value="C:phagophore assembly site"/>
    <property type="evidence" value="ECO:0007669"/>
    <property type="project" value="UniProtKB-SubCell"/>
</dbReference>
<accession>A0A9D4UJM8</accession>
<evidence type="ECO:0000259" key="4">
    <source>
        <dbReference type="Pfam" id="PF21034"/>
    </source>
</evidence>
<dbReference type="Pfam" id="PF12490">
    <property type="entry name" value="BCAS3"/>
    <property type="match status" value="1"/>
</dbReference>
<feature type="compositionally biased region" description="Acidic residues" evidence="2">
    <location>
        <begin position="1010"/>
        <end position="1028"/>
    </location>
</feature>
<comment type="caution">
    <text evidence="5">The sequence shown here is derived from an EMBL/GenBank/DDBJ whole genome shotgun (WGS) entry which is preliminary data.</text>
</comment>
<dbReference type="GO" id="GO:0006914">
    <property type="term" value="P:autophagy"/>
    <property type="evidence" value="ECO:0007669"/>
    <property type="project" value="InterPro"/>
</dbReference>
<reference evidence="5" key="1">
    <citation type="submission" date="2021-01" db="EMBL/GenBank/DDBJ databases">
        <title>Adiantum capillus-veneris genome.</title>
        <authorList>
            <person name="Fang Y."/>
            <person name="Liao Q."/>
        </authorList>
    </citation>
    <scope>NUCLEOTIDE SEQUENCE</scope>
    <source>
        <strain evidence="5">H3</strain>
        <tissue evidence="5">Leaf</tissue>
    </source>
</reference>
<dbReference type="Pfam" id="PF21034">
    <property type="entry name" value="BCAS3_WD40"/>
    <property type="match status" value="2"/>
</dbReference>
<dbReference type="SUPFAM" id="SSF50978">
    <property type="entry name" value="WD40 repeat-like"/>
    <property type="match status" value="1"/>
</dbReference>
<dbReference type="InterPro" id="IPR022175">
    <property type="entry name" value="BCAS3_dom"/>
</dbReference>